<reference evidence="7" key="1">
    <citation type="submission" date="2017-02" db="UniProtKB">
        <authorList>
            <consortium name="WormBaseParasite"/>
        </authorList>
    </citation>
    <scope>IDENTIFICATION</scope>
</reference>
<dbReference type="WBParaSite" id="PTRK_0001544400.1">
    <property type="protein sequence ID" value="PTRK_0001544400.1"/>
    <property type="gene ID" value="PTRK_0001544400"/>
</dbReference>
<keyword evidence="4 5" id="KW-0472">Membrane</keyword>
<protein>
    <submittedName>
        <fullName evidence="7">Transmembrane protein</fullName>
    </submittedName>
</protein>
<evidence type="ECO:0000313" key="6">
    <source>
        <dbReference type="Proteomes" id="UP000038045"/>
    </source>
</evidence>
<accession>A0A0N5A1E5</accession>
<evidence type="ECO:0000256" key="2">
    <source>
        <dbReference type="ARBA" id="ARBA00022692"/>
    </source>
</evidence>
<dbReference type="STRING" id="131310.A0A0N5A1E5"/>
<evidence type="ECO:0000256" key="5">
    <source>
        <dbReference type="SAM" id="Phobius"/>
    </source>
</evidence>
<feature type="transmembrane region" description="Helical" evidence="5">
    <location>
        <begin position="61"/>
        <end position="80"/>
    </location>
</feature>
<proteinExistence type="predicted"/>
<sequence>MRMGRGNASSLLNKRKQLGYRFIEDEKISSICSGICFYGDKIFDSTVTFLMECLEFIKKQIFPLAVIICIFYIIPSLLVANKEVPLKHSLTNLQLAVEKLRPVLNSFFLPHDDSQYFLLKLSKDRIKRKITGQQTIITFLHERKNKNAKRFVMQYANITATHGECEVTEIESRIFGSNKELFRESLRTKLKSNNIVILWNIQDLKSDLPLIIHSEADVDTNSNKNGFWIMTIEVDSFNDTCSLALDKSLKDAWDKKDTMMNIDQISPIISRISAISICLE</sequence>
<dbReference type="GO" id="GO:0016020">
    <property type="term" value="C:membrane"/>
    <property type="evidence" value="ECO:0007669"/>
    <property type="project" value="UniProtKB-SubCell"/>
</dbReference>
<evidence type="ECO:0000256" key="4">
    <source>
        <dbReference type="ARBA" id="ARBA00023136"/>
    </source>
</evidence>
<dbReference type="InterPro" id="IPR038599">
    <property type="entry name" value="LAP1C-like_C_sf"/>
</dbReference>
<evidence type="ECO:0000256" key="3">
    <source>
        <dbReference type="ARBA" id="ARBA00022989"/>
    </source>
</evidence>
<dbReference type="Proteomes" id="UP000038045">
    <property type="component" value="Unplaced"/>
</dbReference>
<keyword evidence="6" id="KW-1185">Reference proteome</keyword>
<dbReference type="AlphaFoldDB" id="A0A0N5A1E5"/>
<keyword evidence="3 5" id="KW-1133">Transmembrane helix</keyword>
<evidence type="ECO:0000256" key="1">
    <source>
        <dbReference type="ARBA" id="ARBA00004370"/>
    </source>
</evidence>
<keyword evidence="2 5" id="KW-0812">Transmembrane</keyword>
<evidence type="ECO:0000313" key="7">
    <source>
        <dbReference type="WBParaSite" id="PTRK_0001544400.1"/>
    </source>
</evidence>
<name>A0A0N5A1E5_PARTI</name>
<comment type="subcellular location">
    <subcellularLocation>
        <location evidence="1">Membrane</location>
    </subcellularLocation>
</comment>
<dbReference type="Gene3D" id="3.40.50.12190">
    <property type="match status" value="1"/>
</dbReference>
<organism evidence="6 7">
    <name type="scientific">Parastrongyloides trichosuri</name>
    <name type="common">Possum-specific nematode worm</name>
    <dbReference type="NCBI Taxonomy" id="131310"/>
    <lineage>
        <taxon>Eukaryota</taxon>
        <taxon>Metazoa</taxon>
        <taxon>Ecdysozoa</taxon>
        <taxon>Nematoda</taxon>
        <taxon>Chromadorea</taxon>
        <taxon>Rhabditida</taxon>
        <taxon>Tylenchina</taxon>
        <taxon>Panagrolaimomorpha</taxon>
        <taxon>Strongyloidoidea</taxon>
        <taxon>Strongyloididae</taxon>
        <taxon>Parastrongyloides</taxon>
    </lineage>
</organism>